<dbReference type="Proteomes" id="UP000299102">
    <property type="component" value="Unassembled WGS sequence"/>
</dbReference>
<evidence type="ECO:0000259" key="2">
    <source>
        <dbReference type="PROSITE" id="PS50878"/>
    </source>
</evidence>
<dbReference type="AlphaFoldDB" id="A0A4C1ZK73"/>
<dbReference type="PROSITE" id="PS50878">
    <property type="entry name" value="RT_POL"/>
    <property type="match status" value="1"/>
</dbReference>
<feature type="domain" description="Reverse transcriptase" evidence="2">
    <location>
        <begin position="1"/>
        <end position="60"/>
    </location>
</feature>
<feature type="signal peptide" evidence="1">
    <location>
        <begin position="1"/>
        <end position="20"/>
    </location>
</feature>
<comment type="caution">
    <text evidence="3">The sequence shown here is derived from an EMBL/GenBank/DDBJ whole genome shotgun (WGS) entry which is preliminary data.</text>
</comment>
<dbReference type="InterPro" id="IPR000477">
    <property type="entry name" value="RT_dom"/>
</dbReference>
<reference evidence="3 4" key="1">
    <citation type="journal article" date="2019" name="Commun. Biol.">
        <title>The bagworm genome reveals a unique fibroin gene that provides high tensile strength.</title>
        <authorList>
            <person name="Kono N."/>
            <person name="Nakamura H."/>
            <person name="Ohtoshi R."/>
            <person name="Tomita M."/>
            <person name="Numata K."/>
            <person name="Arakawa K."/>
        </authorList>
    </citation>
    <scope>NUCLEOTIDE SEQUENCE [LARGE SCALE GENOMIC DNA]</scope>
</reference>
<name>A0A4C1ZK73_EUMVA</name>
<keyword evidence="4" id="KW-1185">Reference proteome</keyword>
<evidence type="ECO:0000313" key="3">
    <source>
        <dbReference type="EMBL" id="GBP89281.1"/>
    </source>
</evidence>
<dbReference type="InterPro" id="IPR043128">
    <property type="entry name" value="Rev_trsase/Diguanyl_cyclase"/>
</dbReference>
<sequence length="143" mass="16064">MTKGWVLIFIDNILMLAANGYKALEQLKETLKIASEYGLKMNYKKAQSMTKSITFLENKIDSDEVRPSGEKIEAVMKFPESRSVKEVQNLHKIGPVKYHTFTEYGREKAASAVMVRQVSESSGSALPLHQSDPPSLDILFTHS</sequence>
<proteinExistence type="predicted"/>
<dbReference type="EMBL" id="BGZK01001988">
    <property type="protein sequence ID" value="GBP89281.1"/>
    <property type="molecule type" value="Genomic_DNA"/>
</dbReference>
<dbReference type="Gene3D" id="3.30.70.270">
    <property type="match status" value="1"/>
</dbReference>
<gene>
    <name evidence="3" type="ORF">EVAR_63806_1</name>
</gene>
<evidence type="ECO:0000256" key="1">
    <source>
        <dbReference type="SAM" id="SignalP"/>
    </source>
</evidence>
<dbReference type="OrthoDB" id="3863715at2759"/>
<dbReference type="InterPro" id="IPR043502">
    <property type="entry name" value="DNA/RNA_pol_sf"/>
</dbReference>
<organism evidence="3 4">
    <name type="scientific">Eumeta variegata</name>
    <name type="common">Bagworm moth</name>
    <name type="synonym">Eumeta japonica</name>
    <dbReference type="NCBI Taxonomy" id="151549"/>
    <lineage>
        <taxon>Eukaryota</taxon>
        <taxon>Metazoa</taxon>
        <taxon>Ecdysozoa</taxon>
        <taxon>Arthropoda</taxon>
        <taxon>Hexapoda</taxon>
        <taxon>Insecta</taxon>
        <taxon>Pterygota</taxon>
        <taxon>Neoptera</taxon>
        <taxon>Endopterygota</taxon>
        <taxon>Lepidoptera</taxon>
        <taxon>Glossata</taxon>
        <taxon>Ditrysia</taxon>
        <taxon>Tineoidea</taxon>
        <taxon>Psychidae</taxon>
        <taxon>Oiketicinae</taxon>
        <taxon>Eumeta</taxon>
    </lineage>
</organism>
<dbReference type="GO" id="GO:0071897">
    <property type="term" value="P:DNA biosynthetic process"/>
    <property type="evidence" value="ECO:0007669"/>
    <property type="project" value="UniProtKB-ARBA"/>
</dbReference>
<protein>
    <recommendedName>
        <fullName evidence="2">Reverse transcriptase domain-containing protein</fullName>
    </recommendedName>
</protein>
<feature type="chain" id="PRO_5020034154" description="Reverse transcriptase domain-containing protein" evidence="1">
    <location>
        <begin position="21"/>
        <end position="143"/>
    </location>
</feature>
<accession>A0A4C1ZK73</accession>
<keyword evidence="1" id="KW-0732">Signal</keyword>
<dbReference type="SUPFAM" id="SSF56672">
    <property type="entry name" value="DNA/RNA polymerases"/>
    <property type="match status" value="1"/>
</dbReference>
<evidence type="ECO:0000313" key="4">
    <source>
        <dbReference type="Proteomes" id="UP000299102"/>
    </source>
</evidence>